<dbReference type="GeneID" id="87862924"/>
<protein>
    <submittedName>
        <fullName evidence="2">Uncharacterized protein</fullName>
    </submittedName>
</protein>
<feature type="compositionally biased region" description="Acidic residues" evidence="1">
    <location>
        <begin position="230"/>
        <end position="239"/>
    </location>
</feature>
<feature type="region of interest" description="Disordered" evidence="1">
    <location>
        <begin position="1"/>
        <end position="45"/>
    </location>
</feature>
<feature type="region of interest" description="Disordered" evidence="1">
    <location>
        <begin position="230"/>
        <end position="260"/>
    </location>
</feature>
<feature type="compositionally biased region" description="Polar residues" evidence="1">
    <location>
        <begin position="32"/>
        <end position="42"/>
    </location>
</feature>
<comment type="caution">
    <text evidence="2">The sequence shown here is derived from an EMBL/GenBank/DDBJ whole genome shotgun (WGS) entry which is preliminary data.</text>
</comment>
<reference evidence="2" key="1">
    <citation type="journal article" date="2023" name="Mol. Phylogenet. Evol.">
        <title>Genome-scale phylogeny and comparative genomics of the fungal order Sordariales.</title>
        <authorList>
            <person name="Hensen N."/>
            <person name="Bonometti L."/>
            <person name="Westerberg I."/>
            <person name="Brannstrom I.O."/>
            <person name="Guillou S."/>
            <person name="Cros-Aarteil S."/>
            <person name="Calhoun S."/>
            <person name="Haridas S."/>
            <person name="Kuo A."/>
            <person name="Mondo S."/>
            <person name="Pangilinan J."/>
            <person name="Riley R."/>
            <person name="LaButti K."/>
            <person name="Andreopoulos B."/>
            <person name="Lipzen A."/>
            <person name="Chen C."/>
            <person name="Yan M."/>
            <person name="Daum C."/>
            <person name="Ng V."/>
            <person name="Clum A."/>
            <person name="Steindorff A."/>
            <person name="Ohm R.A."/>
            <person name="Martin F."/>
            <person name="Silar P."/>
            <person name="Natvig D.O."/>
            <person name="Lalanne C."/>
            <person name="Gautier V."/>
            <person name="Ament-Velasquez S.L."/>
            <person name="Kruys A."/>
            <person name="Hutchinson M.I."/>
            <person name="Powell A.J."/>
            <person name="Barry K."/>
            <person name="Miller A.N."/>
            <person name="Grigoriev I.V."/>
            <person name="Debuchy R."/>
            <person name="Gladieux P."/>
            <person name="Hiltunen Thoren M."/>
            <person name="Johannesson H."/>
        </authorList>
    </citation>
    <scope>NUCLEOTIDE SEQUENCE</scope>
    <source>
        <strain evidence="2">CBS 560.94</strain>
    </source>
</reference>
<evidence type="ECO:0000256" key="1">
    <source>
        <dbReference type="SAM" id="MobiDB-lite"/>
    </source>
</evidence>
<reference evidence="2" key="2">
    <citation type="submission" date="2023-06" db="EMBL/GenBank/DDBJ databases">
        <authorList>
            <consortium name="Lawrence Berkeley National Laboratory"/>
            <person name="Haridas S."/>
            <person name="Hensen N."/>
            <person name="Bonometti L."/>
            <person name="Westerberg I."/>
            <person name="Brannstrom I.O."/>
            <person name="Guillou S."/>
            <person name="Cros-Aarteil S."/>
            <person name="Calhoun S."/>
            <person name="Kuo A."/>
            <person name="Mondo S."/>
            <person name="Pangilinan J."/>
            <person name="Riley R."/>
            <person name="Labutti K."/>
            <person name="Andreopoulos B."/>
            <person name="Lipzen A."/>
            <person name="Chen C."/>
            <person name="Yanf M."/>
            <person name="Daum C."/>
            <person name="Ng V."/>
            <person name="Clum A."/>
            <person name="Steindorff A."/>
            <person name="Ohm R."/>
            <person name="Martin F."/>
            <person name="Silar P."/>
            <person name="Natvig D."/>
            <person name="Lalanne C."/>
            <person name="Gautier V."/>
            <person name="Ament-Velasquez S.L."/>
            <person name="Kruys A."/>
            <person name="Hutchinson M.I."/>
            <person name="Powell A.J."/>
            <person name="Barry K."/>
            <person name="Miller A.N."/>
            <person name="Grigoriev I.V."/>
            <person name="Debuchy R."/>
            <person name="Gladieux P."/>
            <person name="Thoren M.H."/>
            <person name="Johannesson H."/>
        </authorList>
    </citation>
    <scope>NUCLEOTIDE SEQUENCE</scope>
    <source>
        <strain evidence="2">CBS 560.94</strain>
    </source>
</reference>
<dbReference type="EMBL" id="JAUEPP010000008">
    <property type="protein sequence ID" value="KAK3337866.1"/>
    <property type="molecule type" value="Genomic_DNA"/>
</dbReference>
<proteinExistence type="predicted"/>
<gene>
    <name evidence="2" type="ORF">B0H65DRAFT_445807</name>
</gene>
<feature type="compositionally biased region" description="Low complexity" evidence="1">
    <location>
        <begin position="179"/>
        <end position="189"/>
    </location>
</feature>
<dbReference type="Proteomes" id="UP001278500">
    <property type="component" value="Unassembled WGS sequence"/>
</dbReference>
<sequence length="260" mass="29051">MYYQTAGRQDHLHFTTTKKSSGDLPGSRNRSRVVQSRPSQAGNVKEEVSYPPVVLACDRPENTVEKKSPVHIDWVRPKIAACPRELPCRMLTPFLQAADQHHLGLGSHIPQTDLVSPFGTLVGLELYDHDDEVWEEAKVPAAAKASKGGLKAYINERCAYRGIDLPYPDPEDDNEHAENTNTNNNYNNHYHTRKRRRVESPAGDENRASAPGRQNNIVVDAVVDVFLEGSSDEVDDNQDDQAALSYEGSDDDLDDDQEEE</sequence>
<dbReference type="RefSeq" id="XP_062677317.1">
    <property type="nucleotide sequence ID" value="XM_062825770.1"/>
</dbReference>
<keyword evidence="3" id="KW-1185">Reference proteome</keyword>
<accession>A0AAE0J7V3</accession>
<feature type="region of interest" description="Disordered" evidence="1">
    <location>
        <begin position="165"/>
        <end position="215"/>
    </location>
</feature>
<dbReference type="AlphaFoldDB" id="A0AAE0J7V3"/>
<name>A0AAE0J7V3_9PEZI</name>
<evidence type="ECO:0000313" key="2">
    <source>
        <dbReference type="EMBL" id="KAK3337866.1"/>
    </source>
</evidence>
<organism evidence="2 3">
    <name type="scientific">Neurospora tetraspora</name>
    <dbReference type="NCBI Taxonomy" id="94610"/>
    <lineage>
        <taxon>Eukaryota</taxon>
        <taxon>Fungi</taxon>
        <taxon>Dikarya</taxon>
        <taxon>Ascomycota</taxon>
        <taxon>Pezizomycotina</taxon>
        <taxon>Sordariomycetes</taxon>
        <taxon>Sordariomycetidae</taxon>
        <taxon>Sordariales</taxon>
        <taxon>Sordariaceae</taxon>
        <taxon>Neurospora</taxon>
    </lineage>
</organism>
<evidence type="ECO:0000313" key="3">
    <source>
        <dbReference type="Proteomes" id="UP001278500"/>
    </source>
</evidence>
<feature type="compositionally biased region" description="Acidic residues" evidence="1">
    <location>
        <begin position="248"/>
        <end position="260"/>
    </location>
</feature>